<dbReference type="AlphaFoldDB" id="A0AAJ1R205"/>
<evidence type="ECO:0000259" key="3">
    <source>
        <dbReference type="PROSITE" id="PS51186"/>
    </source>
</evidence>
<keyword evidence="2 4" id="KW-0012">Acyltransferase</keyword>
<dbReference type="EMBL" id="JAUHGV010000007">
    <property type="protein sequence ID" value="MDN4012431.1"/>
    <property type="molecule type" value="Genomic_DNA"/>
</dbReference>
<dbReference type="Gene3D" id="3.40.630.30">
    <property type="match status" value="1"/>
</dbReference>
<dbReference type="InterPro" id="IPR000182">
    <property type="entry name" value="GNAT_dom"/>
</dbReference>
<dbReference type="InterPro" id="IPR050680">
    <property type="entry name" value="YpeA/RimI_acetyltransf"/>
</dbReference>
<protein>
    <submittedName>
        <fullName evidence="4">GNAT family N-acetyltransferase</fullName>
        <ecNumber evidence="4">2.3.1.-</ecNumber>
    </submittedName>
</protein>
<dbReference type="CDD" id="cd04301">
    <property type="entry name" value="NAT_SF"/>
    <property type="match status" value="1"/>
</dbReference>
<name>A0AAJ1R205_9FLAO</name>
<reference evidence="4" key="1">
    <citation type="submission" date="2023-06" db="EMBL/GenBank/DDBJ databases">
        <title>Two Chryseobacterium gambrini strains from China.</title>
        <authorList>
            <person name="Zeng J."/>
            <person name="Wu Y."/>
        </authorList>
    </citation>
    <scope>NUCLEOTIDE SEQUENCE</scope>
    <source>
        <strain evidence="4">SQ219</strain>
    </source>
</reference>
<accession>A0AAJ1R205</accession>
<proteinExistence type="predicted"/>
<evidence type="ECO:0000256" key="1">
    <source>
        <dbReference type="ARBA" id="ARBA00022679"/>
    </source>
</evidence>
<dbReference type="PANTHER" id="PTHR43420">
    <property type="entry name" value="ACETYLTRANSFERASE"/>
    <property type="match status" value="1"/>
</dbReference>
<dbReference type="EC" id="2.3.1.-" evidence="4"/>
<dbReference type="PROSITE" id="PS51186">
    <property type="entry name" value="GNAT"/>
    <property type="match status" value="1"/>
</dbReference>
<organism evidence="4 5">
    <name type="scientific">Chryseobacterium gambrini</name>
    <dbReference type="NCBI Taxonomy" id="373672"/>
    <lineage>
        <taxon>Bacteria</taxon>
        <taxon>Pseudomonadati</taxon>
        <taxon>Bacteroidota</taxon>
        <taxon>Flavobacteriia</taxon>
        <taxon>Flavobacteriales</taxon>
        <taxon>Weeksellaceae</taxon>
        <taxon>Chryseobacterium group</taxon>
        <taxon>Chryseobacterium</taxon>
    </lineage>
</organism>
<dbReference type="InterPro" id="IPR016181">
    <property type="entry name" value="Acyl_CoA_acyltransferase"/>
</dbReference>
<gene>
    <name evidence="4" type="ORF">QX233_08180</name>
</gene>
<feature type="domain" description="N-acetyltransferase" evidence="3">
    <location>
        <begin position="1"/>
        <end position="189"/>
    </location>
</feature>
<comment type="caution">
    <text evidence="4">The sequence shown here is derived from an EMBL/GenBank/DDBJ whole genome shotgun (WGS) entry which is preliminary data.</text>
</comment>
<dbReference type="Pfam" id="PF00583">
    <property type="entry name" value="Acetyltransf_1"/>
    <property type="match status" value="1"/>
</dbReference>
<keyword evidence="1 4" id="KW-0808">Transferase</keyword>
<evidence type="ECO:0000256" key="2">
    <source>
        <dbReference type="ARBA" id="ARBA00023315"/>
    </source>
</evidence>
<evidence type="ECO:0000313" key="5">
    <source>
        <dbReference type="Proteomes" id="UP001225933"/>
    </source>
</evidence>
<sequence length="191" mass="22780">MIIKLDESHIPQIAKIQKTSLPSLLSEYSLPFIETFYKFQIRQKDYILLGEWEDSELLGFVFGTYDVEKLYNEFINSKKIYFIWNTLLTLAFHPKYLMLILAKFFTKQYSSACKIQLVYIATDRNMKNKGIGKKLLQAFEKELKDTDYYELEVESNNNANHFYRKNGFSVVYTYNNFFEKKYLMGKKFSTE</sequence>
<dbReference type="GO" id="GO:0016747">
    <property type="term" value="F:acyltransferase activity, transferring groups other than amino-acyl groups"/>
    <property type="evidence" value="ECO:0007669"/>
    <property type="project" value="InterPro"/>
</dbReference>
<dbReference type="RefSeq" id="WP_214588267.1">
    <property type="nucleotide sequence ID" value="NZ_JAUHGV010000007.1"/>
</dbReference>
<dbReference type="Proteomes" id="UP001225933">
    <property type="component" value="Unassembled WGS sequence"/>
</dbReference>
<evidence type="ECO:0000313" key="4">
    <source>
        <dbReference type="EMBL" id="MDN4012431.1"/>
    </source>
</evidence>
<dbReference type="SUPFAM" id="SSF55729">
    <property type="entry name" value="Acyl-CoA N-acyltransferases (Nat)"/>
    <property type="match status" value="1"/>
</dbReference>